<dbReference type="Proteomes" id="UP000007881">
    <property type="component" value="Chromosome"/>
</dbReference>
<feature type="region of interest" description="Disordered" evidence="1">
    <location>
        <begin position="691"/>
        <end position="710"/>
    </location>
</feature>
<evidence type="ECO:0000313" key="4">
    <source>
        <dbReference type="Proteomes" id="UP000007881"/>
    </source>
</evidence>
<dbReference type="PANTHER" id="PTHR37947:SF1">
    <property type="entry name" value="BLL2462 PROTEIN"/>
    <property type="match status" value="1"/>
</dbReference>
<sequence length="834" mass="85620">MHAALDWLLGLGGGLSTREGGLELQAALPAWAWVAVVAAAAGLGVLAYRRVPGAAAPRALAAALRALALLAVVVLLCGPSWIQRREKVEPDRVVLLIDRSASLLTEDAEAPASLGLGDRADPASEARRSRDAALRERLAADGPAIAALEGPRRRVRWLGFGGGVFPLQGGSGGGGVPDPGPAEREATGVLAAVLEAAADPSGAPVAAVILMSDGRSREAIGPAAEARLAEAGVPVFAVPLGPGGAAPDASVGPVAAPPRAFRGDRVPVSVEVQGLASVPPGAGVVVRLLEPAPGGADAAPAVLDERRVDAASLAAAGGRVRLRGRAAEPGRRAWEVRVEPLDGERNTANNHRPVAVEVLDRPLRVLYAEGPPRWEYRYLKNLLLREASVEVSVLLFSADAGFAPEGDARIGRFPVDAAELAAYDVVVVGDVEPGYLSEAQERLIVDRVSDGGAGVLFIGGPRRMPAAWAGRPLAALLPLADPGAVTRAPGEAFGVRTGPLAESLAVLDLVGDDAADREGLPAREAAVRGVLPLPELRYAQRLGPLKPLAETLASWQRVGDGSGSGDAPASGPLVVRMRAGAGQVLYTGTDDAWAWRRGVGERYPERYFLQMIRLLGRGVAGTGDGPAELAVADRRLVRGGTTAVELTLRAGGGGDRLAGDEVAVAVRRLDPGDPAGAEGVPVGELTLRADRGNGGAGPGPGFSEEAGGPAGGLRRLRALWSPERAGRYRLVPTDPTLAALGVAAAAEVVADADERRDTATDHPKLAAIAAATGGRVVPLTGLGSFVSDAGSLPGVARVTPDDQAASLRHAPLALLAVLLPLFGEWLIRRRLRLA</sequence>
<organism evidence="3 4">
    <name type="scientific">Phycisphaera mikurensis (strain NBRC 102666 / KCTC 22515 / FYK2301M01)</name>
    <dbReference type="NCBI Taxonomy" id="1142394"/>
    <lineage>
        <taxon>Bacteria</taxon>
        <taxon>Pseudomonadati</taxon>
        <taxon>Planctomycetota</taxon>
        <taxon>Phycisphaerae</taxon>
        <taxon>Phycisphaerales</taxon>
        <taxon>Phycisphaeraceae</taxon>
        <taxon>Phycisphaera</taxon>
    </lineage>
</organism>
<evidence type="ECO:0000313" key="3">
    <source>
        <dbReference type="EMBL" id="BAM02694.1"/>
    </source>
</evidence>
<dbReference type="PANTHER" id="PTHR37947">
    <property type="entry name" value="BLL2462 PROTEIN"/>
    <property type="match status" value="1"/>
</dbReference>
<dbReference type="eggNOG" id="COG2304">
    <property type="taxonomic scope" value="Bacteria"/>
</dbReference>
<keyword evidence="2" id="KW-0472">Membrane</keyword>
<dbReference type="SUPFAM" id="SSF52317">
    <property type="entry name" value="Class I glutamine amidotransferase-like"/>
    <property type="match status" value="1"/>
</dbReference>
<dbReference type="AlphaFoldDB" id="I0IBQ6"/>
<dbReference type="HOGENOM" id="CLU_013447_1_0_0"/>
<feature type="transmembrane region" description="Helical" evidence="2">
    <location>
        <begin position="60"/>
        <end position="82"/>
    </location>
</feature>
<dbReference type="InterPro" id="IPR029062">
    <property type="entry name" value="Class_I_gatase-like"/>
</dbReference>
<reference evidence="3 4" key="1">
    <citation type="submission" date="2012-02" db="EMBL/GenBank/DDBJ databases">
        <title>Complete genome sequence of Phycisphaera mikurensis NBRC 102666.</title>
        <authorList>
            <person name="Ankai A."/>
            <person name="Hosoyama A."/>
            <person name="Terui Y."/>
            <person name="Sekine M."/>
            <person name="Fukai R."/>
            <person name="Kato Y."/>
            <person name="Nakamura S."/>
            <person name="Yamada-Narita S."/>
            <person name="Kawakoshi A."/>
            <person name="Fukunaga Y."/>
            <person name="Yamazaki S."/>
            <person name="Fujita N."/>
        </authorList>
    </citation>
    <scope>NUCLEOTIDE SEQUENCE [LARGE SCALE GENOMIC DNA]</scope>
    <source>
        <strain evidence="4">NBRC 102666 / KCTC 22515 / FYK2301M01</strain>
    </source>
</reference>
<keyword evidence="2" id="KW-1133">Transmembrane helix</keyword>
<dbReference type="KEGG" id="phm:PSMK_05350"/>
<dbReference type="STRING" id="1142394.PSMK_05350"/>
<feature type="transmembrane region" description="Helical" evidence="2">
    <location>
        <begin position="30"/>
        <end position="48"/>
    </location>
</feature>
<proteinExistence type="predicted"/>
<name>I0IBQ6_PHYMF</name>
<gene>
    <name evidence="3" type="ordered locus">PSMK_05350</name>
</gene>
<dbReference type="eggNOG" id="COG5426">
    <property type="taxonomic scope" value="Bacteria"/>
</dbReference>
<dbReference type="RefSeq" id="WP_014435914.1">
    <property type="nucleotide sequence ID" value="NC_017080.1"/>
</dbReference>
<dbReference type="Gene3D" id="3.40.50.880">
    <property type="match status" value="1"/>
</dbReference>
<dbReference type="OrthoDB" id="252901at2"/>
<evidence type="ECO:0000256" key="1">
    <source>
        <dbReference type="SAM" id="MobiDB-lite"/>
    </source>
</evidence>
<protein>
    <recommendedName>
        <fullName evidence="5">VWFA domain-containing protein</fullName>
    </recommendedName>
</protein>
<keyword evidence="4" id="KW-1185">Reference proteome</keyword>
<evidence type="ECO:0008006" key="5">
    <source>
        <dbReference type="Google" id="ProtNLM"/>
    </source>
</evidence>
<keyword evidence="2" id="KW-0812">Transmembrane</keyword>
<evidence type="ECO:0000256" key="2">
    <source>
        <dbReference type="SAM" id="Phobius"/>
    </source>
</evidence>
<accession>I0IBQ6</accession>
<dbReference type="EMBL" id="AP012338">
    <property type="protein sequence ID" value="BAM02694.1"/>
    <property type="molecule type" value="Genomic_DNA"/>
</dbReference>